<proteinExistence type="predicted"/>
<dbReference type="GO" id="GO:0045944">
    <property type="term" value="P:positive regulation of transcription by RNA polymerase II"/>
    <property type="evidence" value="ECO:0007669"/>
    <property type="project" value="TreeGrafter"/>
</dbReference>
<dbReference type="RefSeq" id="XP_007735488.1">
    <property type="nucleotide sequence ID" value="XM_007737298.1"/>
</dbReference>
<comment type="subcellular location">
    <subcellularLocation>
        <location evidence="1">Nucleus</location>
    </subcellularLocation>
</comment>
<dbReference type="GO" id="GO:0000976">
    <property type="term" value="F:transcription cis-regulatory region binding"/>
    <property type="evidence" value="ECO:0007669"/>
    <property type="project" value="TreeGrafter"/>
</dbReference>
<dbReference type="HOGENOM" id="CLU_023417_2_0_1"/>
<evidence type="ECO:0000256" key="1">
    <source>
        <dbReference type="ARBA" id="ARBA00004123"/>
    </source>
</evidence>
<gene>
    <name evidence="4" type="ORF">A1O3_07188</name>
</gene>
<keyword evidence="2" id="KW-0539">Nucleus</keyword>
<feature type="region of interest" description="Disordered" evidence="3">
    <location>
        <begin position="1"/>
        <end position="21"/>
    </location>
</feature>
<dbReference type="STRING" id="1182542.W9XUA4"/>
<evidence type="ECO:0000256" key="3">
    <source>
        <dbReference type="SAM" id="MobiDB-lite"/>
    </source>
</evidence>
<comment type="caution">
    <text evidence="4">The sequence shown here is derived from an EMBL/GenBank/DDBJ whole genome shotgun (WGS) entry which is preliminary data.</text>
</comment>
<dbReference type="GeneID" id="19171288"/>
<dbReference type="InterPro" id="IPR021858">
    <property type="entry name" value="Fun_TF"/>
</dbReference>
<evidence type="ECO:0000313" key="4">
    <source>
        <dbReference type="EMBL" id="EXJ80900.1"/>
    </source>
</evidence>
<dbReference type="OrthoDB" id="5419315at2759"/>
<reference evidence="4 5" key="1">
    <citation type="submission" date="2013-03" db="EMBL/GenBank/DDBJ databases">
        <title>The Genome Sequence of Capronia epimyces CBS 606.96.</title>
        <authorList>
            <consortium name="The Broad Institute Genomics Platform"/>
            <person name="Cuomo C."/>
            <person name="de Hoog S."/>
            <person name="Gorbushina A."/>
            <person name="Walker B."/>
            <person name="Young S.K."/>
            <person name="Zeng Q."/>
            <person name="Gargeya S."/>
            <person name="Fitzgerald M."/>
            <person name="Haas B."/>
            <person name="Abouelleil A."/>
            <person name="Allen A.W."/>
            <person name="Alvarado L."/>
            <person name="Arachchi H.M."/>
            <person name="Berlin A.M."/>
            <person name="Chapman S.B."/>
            <person name="Gainer-Dewar J."/>
            <person name="Goldberg J."/>
            <person name="Griggs A."/>
            <person name="Gujja S."/>
            <person name="Hansen M."/>
            <person name="Howarth C."/>
            <person name="Imamovic A."/>
            <person name="Ireland A."/>
            <person name="Larimer J."/>
            <person name="McCowan C."/>
            <person name="Murphy C."/>
            <person name="Pearson M."/>
            <person name="Poon T.W."/>
            <person name="Priest M."/>
            <person name="Roberts A."/>
            <person name="Saif S."/>
            <person name="Shea T."/>
            <person name="Sisk P."/>
            <person name="Sykes S."/>
            <person name="Wortman J."/>
            <person name="Nusbaum C."/>
            <person name="Birren B."/>
        </authorList>
    </citation>
    <scope>NUCLEOTIDE SEQUENCE [LARGE SCALE GENOMIC DNA]</scope>
    <source>
        <strain evidence="4 5">CBS 606.96</strain>
    </source>
</reference>
<feature type="compositionally biased region" description="Basic and acidic residues" evidence="3">
    <location>
        <begin position="1"/>
        <end position="11"/>
    </location>
</feature>
<dbReference type="GO" id="GO:0003700">
    <property type="term" value="F:DNA-binding transcription factor activity"/>
    <property type="evidence" value="ECO:0007669"/>
    <property type="project" value="TreeGrafter"/>
</dbReference>
<organism evidence="4 5">
    <name type="scientific">Capronia epimyces CBS 606.96</name>
    <dbReference type="NCBI Taxonomy" id="1182542"/>
    <lineage>
        <taxon>Eukaryota</taxon>
        <taxon>Fungi</taxon>
        <taxon>Dikarya</taxon>
        <taxon>Ascomycota</taxon>
        <taxon>Pezizomycotina</taxon>
        <taxon>Eurotiomycetes</taxon>
        <taxon>Chaetothyriomycetidae</taxon>
        <taxon>Chaetothyriales</taxon>
        <taxon>Herpotrichiellaceae</taxon>
        <taxon>Capronia</taxon>
    </lineage>
</organism>
<dbReference type="AlphaFoldDB" id="W9XUA4"/>
<dbReference type="GO" id="GO:0005634">
    <property type="term" value="C:nucleus"/>
    <property type="evidence" value="ECO:0007669"/>
    <property type="project" value="UniProtKB-SubCell"/>
</dbReference>
<evidence type="ECO:0000313" key="5">
    <source>
        <dbReference type="Proteomes" id="UP000019478"/>
    </source>
</evidence>
<sequence length="465" mass="52247">MHAGDARHARSESAVSSFNTPPHVPEIESLHDSASRPAVFIQWQADAKFFLSTERALLQSSTSRLMLQHFLHVTCIQLAAKPLRSNPFLTHVMPIACCDDLLMHAVLALSGSHIGFQNSGSPDIRKQTEQHYSFVISSLRHEFSHLSSLHRAKNLRLLLVLMVLCHVEVGKVTPRHDKHSLSLTKIVSDVCEGAMFAHLRASRFLILKLRQQPDVSETAEDREIRGFVLEVYAYLVSVAHITPYGTLGSSTLPVDDFVTSLGPLHEFNVFGSLLGCGSALFEKIPLIAQLYRQRLEERSTGQTGHDSLARCNELLASLKAWKSPPLMPDMAGFQADHDSTGEMYRQALLIYLELAIHGSPVVHPKLIYQIQNHIDTILSLRSNMASSPYESVLMWPAMMVGSCLIKEDQRQYTLNEWLVLHCRMNHFKQAITLLKLLWEDEDEAAYGPLGLHLMMHKHSIKLCMA</sequence>
<evidence type="ECO:0008006" key="6">
    <source>
        <dbReference type="Google" id="ProtNLM"/>
    </source>
</evidence>
<dbReference type="eggNOG" id="ENOG502QWIS">
    <property type="taxonomic scope" value="Eukaryota"/>
</dbReference>
<dbReference type="PANTHER" id="PTHR37534">
    <property type="entry name" value="TRANSCRIPTIONAL ACTIVATOR PROTEIN UGA3"/>
    <property type="match status" value="1"/>
</dbReference>
<dbReference type="PANTHER" id="PTHR37534:SF15">
    <property type="entry name" value="ZN(II)2CYS6 TRANSCRIPTION FACTOR (EUROFUNG)"/>
    <property type="match status" value="1"/>
</dbReference>
<protein>
    <recommendedName>
        <fullName evidence="6">Transcription factor domain-containing protein</fullName>
    </recommendedName>
</protein>
<evidence type="ECO:0000256" key="2">
    <source>
        <dbReference type="ARBA" id="ARBA00023242"/>
    </source>
</evidence>
<keyword evidence="5" id="KW-1185">Reference proteome</keyword>
<dbReference type="EMBL" id="AMGY01000006">
    <property type="protein sequence ID" value="EXJ80900.1"/>
    <property type="molecule type" value="Genomic_DNA"/>
</dbReference>
<name>W9XUA4_9EURO</name>
<dbReference type="Proteomes" id="UP000019478">
    <property type="component" value="Unassembled WGS sequence"/>
</dbReference>
<dbReference type="Pfam" id="PF11951">
    <property type="entry name" value="Fungal_trans_2"/>
    <property type="match status" value="1"/>
</dbReference>
<accession>W9XUA4</accession>